<dbReference type="Proteomes" id="UP000216133">
    <property type="component" value="Unassembled WGS sequence"/>
</dbReference>
<gene>
    <name evidence="1" type="ORF">CHH61_08850</name>
</gene>
<sequence>MSPRGGILKELSYQRKVTPTNVDGKEIVFQAAETWLKDQPTFEQQYDQEDALGVILLRYLYCFYV</sequence>
<accession>A0A268S1F5</accession>
<proteinExistence type="predicted"/>
<comment type="caution">
    <text evidence="1">The sequence shown here is derived from an EMBL/GenBank/DDBJ whole genome shotgun (WGS) entry which is preliminary data.</text>
</comment>
<dbReference type="RefSeq" id="WP_094426273.1">
    <property type="nucleotide sequence ID" value="NZ_CP031128.1"/>
</dbReference>
<evidence type="ECO:0000313" key="1">
    <source>
        <dbReference type="EMBL" id="PAF26344.1"/>
    </source>
</evidence>
<organism evidence="1 2">
    <name type="scientific">Shouchella clausii</name>
    <name type="common">Alkalihalobacillus clausii</name>
    <dbReference type="NCBI Taxonomy" id="79880"/>
    <lineage>
        <taxon>Bacteria</taxon>
        <taxon>Bacillati</taxon>
        <taxon>Bacillota</taxon>
        <taxon>Bacilli</taxon>
        <taxon>Bacillales</taxon>
        <taxon>Bacillaceae</taxon>
        <taxon>Shouchella</taxon>
    </lineage>
</organism>
<dbReference type="EMBL" id="NPBS01000038">
    <property type="protein sequence ID" value="PAF26344.1"/>
    <property type="molecule type" value="Genomic_DNA"/>
</dbReference>
<dbReference type="AlphaFoldDB" id="A0A268S1F5"/>
<evidence type="ECO:0000313" key="2">
    <source>
        <dbReference type="Proteomes" id="UP000216133"/>
    </source>
</evidence>
<name>A0A268S1F5_SHOCL</name>
<protein>
    <submittedName>
        <fullName evidence="1">Uncharacterized protein</fullName>
    </submittedName>
</protein>
<reference evidence="1 2" key="1">
    <citation type="submission" date="2017-07" db="EMBL/GenBank/DDBJ databases">
        <title>Isolation and whole genome analysis of endospore-forming bacteria from heroin.</title>
        <authorList>
            <person name="Kalinowski J."/>
            <person name="Ahrens B."/>
            <person name="Al-Dilaimi A."/>
            <person name="Winkler A."/>
            <person name="Wibberg D."/>
            <person name="Schleenbecker U."/>
            <person name="Ruckert C."/>
            <person name="Wolfel R."/>
            <person name="Grass G."/>
        </authorList>
    </citation>
    <scope>NUCLEOTIDE SEQUENCE [LARGE SCALE GENOMIC DNA]</scope>
    <source>
        <strain evidence="1 2">7523-2</strain>
    </source>
</reference>